<gene>
    <name evidence="1" type="ORF">GCM10023175_65970</name>
</gene>
<dbReference type="RefSeq" id="WP_345427036.1">
    <property type="nucleotide sequence ID" value="NZ_BAABGT010000116.1"/>
</dbReference>
<evidence type="ECO:0000313" key="1">
    <source>
        <dbReference type="EMBL" id="GAA4558925.1"/>
    </source>
</evidence>
<name>A0ABP8S2Y5_9PSEU</name>
<dbReference type="Proteomes" id="UP001501598">
    <property type="component" value="Unassembled WGS sequence"/>
</dbReference>
<keyword evidence="2" id="KW-1185">Reference proteome</keyword>
<organism evidence="1 2">
    <name type="scientific">Pseudonocardia xishanensis</name>
    <dbReference type="NCBI Taxonomy" id="630995"/>
    <lineage>
        <taxon>Bacteria</taxon>
        <taxon>Bacillati</taxon>
        <taxon>Actinomycetota</taxon>
        <taxon>Actinomycetes</taxon>
        <taxon>Pseudonocardiales</taxon>
        <taxon>Pseudonocardiaceae</taxon>
        <taxon>Pseudonocardia</taxon>
    </lineage>
</organism>
<protein>
    <submittedName>
        <fullName evidence="1">Uncharacterized protein</fullName>
    </submittedName>
</protein>
<evidence type="ECO:0000313" key="2">
    <source>
        <dbReference type="Proteomes" id="UP001501598"/>
    </source>
</evidence>
<accession>A0ABP8S2Y5</accession>
<proteinExistence type="predicted"/>
<reference evidence="2" key="1">
    <citation type="journal article" date="2019" name="Int. J. Syst. Evol. Microbiol.">
        <title>The Global Catalogue of Microorganisms (GCM) 10K type strain sequencing project: providing services to taxonomists for standard genome sequencing and annotation.</title>
        <authorList>
            <consortium name="The Broad Institute Genomics Platform"/>
            <consortium name="The Broad Institute Genome Sequencing Center for Infectious Disease"/>
            <person name="Wu L."/>
            <person name="Ma J."/>
        </authorList>
    </citation>
    <scope>NUCLEOTIDE SEQUENCE [LARGE SCALE GENOMIC DNA]</scope>
    <source>
        <strain evidence="2">JCM 17906</strain>
    </source>
</reference>
<sequence>MTDLLNRVLAAYGGLDRWNELTSLSARVRGGGGLWALKNQEGVLDDVVTRVDLHRQFASTSPFGAPGVRSSVTAGRVALETEAGVVLEERSQPRRSFDGHDLTTPWDRLQLAYFNGYAMWTYLTEPFSFTWPGTRVEELGAWQEDDHTWRRLKVRFPDGLAVHSEDNLYYVEESGLIRRHDYVSEVLGPDAAPAAHYIDGHEEVQGIVVPTRRRIHPVGPDGHAVEETVIVSIDLDEIKFA</sequence>
<comment type="caution">
    <text evidence="1">The sequence shown here is derived from an EMBL/GenBank/DDBJ whole genome shotgun (WGS) entry which is preliminary data.</text>
</comment>
<dbReference type="EMBL" id="BAABGT010000116">
    <property type="protein sequence ID" value="GAA4558925.1"/>
    <property type="molecule type" value="Genomic_DNA"/>
</dbReference>